<feature type="transmembrane region" description="Helical" evidence="1">
    <location>
        <begin position="365"/>
        <end position="383"/>
    </location>
</feature>
<feature type="transmembrane region" description="Helical" evidence="1">
    <location>
        <begin position="20"/>
        <end position="41"/>
    </location>
</feature>
<reference evidence="2 3" key="1">
    <citation type="submission" date="2019-11" db="EMBL/GenBank/DDBJ databases">
        <authorList>
            <person name="Holert J."/>
        </authorList>
    </citation>
    <scope>NUCLEOTIDE SEQUENCE [LARGE SCALE GENOMIC DNA]</scope>
    <source>
        <strain evidence="2">BC5_2</strain>
    </source>
</reference>
<feature type="transmembrane region" description="Helical" evidence="1">
    <location>
        <begin position="215"/>
        <end position="239"/>
    </location>
</feature>
<feature type="transmembrane region" description="Helical" evidence="1">
    <location>
        <begin position="288"/>
        <end position="308"/>
    </location>
</feature>
<evidence type="ECO:0008006" key="4">
    <source>
        <dbReference type="Google" id="ProtNLM"/>
    </source>
</evidence>
<evidence type="ECO:0000256" key="1">
    <source>
        <dbReference type="SAM" id="Phobius"/>
    </source>
</evidence>
<gene>
    <name evidence="2" type="ORF">DPBNPPHM_04038</name>
</gene>
<dbReference type="OrthoDB" id="7800865at2"/>
<feature type="transmembrane region" description="Helical" evidence="1">
    <location>
        <begin position="172"/>
        <end position="195"/>
    </location>
</feature>
<feature type="transmembrane region" description="Helical" evidence="1">
    <location>
        <begin position="337"/>
        <end position="358"/>
    </location>
</feature>
<feature type="transmembrane region" description="Helical" evidence="1">
    <location>
        <begin position="92"/>
        <end position="110"/>
    </location>
</feature>
<protein>
    <recommendedName>
        <fullName evidence="4">Glycosyltransferase RgtA/B/C/D-like domain-containing protein</fullName>
    </recommendedName>
</protein>
<evidence type="ECO:0000313" key="2">
    <source>
        <dbReference type="EMBL" id="CAA0102807.1"/>
    </source>
</evidence>
<evidence type="ECO:0000313" key="3">
    <source>
        <dbReference type="Proteomes" id="UP000434580"/>
    </source>
</evidence>
<dbReference type="Proteomes" id="UP000434580">
    <property type="component" value="Unassembled WGS sequence"/>
</dbReference>
<dbReference type="AlphaFoldDB" id="A0A5S9PG37"/>
<keyword evidence="1" id="KW-0472">Membrane</keyword>
<accession>A0A5S9PG37</accession>
<feature type="transmembrane region" description="Helical" evidence="1">
    <location>
        <begin position="144"/>
        <end position="160"/>
    </location>
</feature>
<name>A0A5S9PG37_9GAMM</name>
<dbReference type="EMBL" id="CACSII010000011">
    <property type="protein sequence ID" value="CAA0102807.1"/>
    <property type="molecule type" value="Genomic_DNA"/>
</dbReference>
<proteinExistence type="predicted"/>
<keyword evidence="1" id="KW-0812">Transmembrane</keyword>
<organism evidence="2 3">
    <name type="scientific">BD1-7 clade bacterium</name>
    <dbReference type="NCBI Taxonomy" id="2029982"/>
    <lineage>
        <taxon>Bacteria</taxon>
        <taxon>Pseudomonadati</taxon>
        <taxon>Pseudomonadota</taxon>
        <taxon>Gammaproteobacteria</taxon>
        <taxon>Cellvibrionales</taxon>
        <taxon>Spongiibacteraceae</taxon>
        <taxon>BD1-7 clade</taxon>
    </lineage>
</organism>
<feature type="transmembrane region" description="Helical" evidence="1">
    <location>
        <begin position="315"/>
        <end position="331"/>
    </location>
</feature>
<sequence length="573" mass="64066">MKDSTVAYPSSSVLSLTDGVILTICCVISSLLHIPLAALPLGRDQGVWSSMGMAFSQGRGFITDALHFNLPGLGLTFWPTNLVTDDPRIQTALISSAGLALGIVSVFYLMKRVFDRESAIWAAALIAVWIPCILDYANIAQKDFFAGILLITATSLICYADIDSPHRLTKHLLAGLTIGLAFLYKPLFAGAGIIMATLEIHRHVHITGRLFTRSLAVSLAALLSGFLIIFIALIIYFWITDSFNDATFALVDFSLWYSQSKKPGFLLLFGLLIAYSGLVDIHQPVLSLIQIFLWVPIISAGILLTLCYQRKTERVWLAVPVITSLFCYFIQQKGYPYQAIPWIICALMFAAYALKTLFSHQSKHLVITLAKGVASVTLIYIFIKSSLLGHYTTQLVPAAFAAQARDEYLANYYAPNDQPHPIVSEHVANWIKQHTATDDPIYVWGMENQIYALANRPFASRHHFNYLLFADLESHNELHSWQKTLRQEYLTALKNDPPLVYIETFYVGDASNRHMSLQDIRNIPQLSEFVRNRYDKVAQIDRLDVHVLKGHFPAPTIAQLKAIVLTSSPISSR</sequence>
<feature type="transmembrane region" description="Helical" evidence="1">
    <location>
        <begin position="119"/>
        <end position="138"/>
    </location>
</feature>
<keyword evidence="1" id="KW-1133">Transmembrane helix</keyword>